<keyword evidence="1" id="KW-1133">Transmembrane helix</keyword>
<organism evidence="3 4">
    <name type="scientific">Lacrimispora xylanolytica</name>
    <dbReference type="NCBI Taxonomy" id="29375"/>
    <lineage>
        <taxon>Bacteria</taxon>
        <taxon>Bacillati</taxon>
        <taxon>Bacillota</taxon>
        <taxon>Clostridia</taxon>
        <taxon>Lachnospirales</taxon>
        <taxon>Lachnospiraceae</taxon>
        <taxon>Lacrimispora</taxon>
    </lineage>
</organism>
<dbReference type="PANTHER" id="PTHR14969:SF13">
    <property type="entry name" value="AT30094P"/>
    <property type="match status" value="1"/>
</dbReference>
<dbReference type="PANTHER" id="PTHR14969">
    <property type="entry name" value="SPHINGOSINE-1-PHOSPHATE PHOSPHOHYDROLASE"/>
    <property type="match status" value="1"/>
</dbReference>
<dbReference type="Gene3D" id="1.20.144.10">
    <property type="entry name" value="Phosphatidic acid phosphatase type 2/haloperoxidase"/>
    <property type="match status" value="1"/>
</dbReference>
<evidence type="ECO:0000313" key="3">
    <source>
        <dbReference type="EMBL" id="WAJ22611.1"/>
    </source>
</evidence>
<accession>A0ABY7AAQ6</accession>
<dbReference type="Pfam" id="PF01569">
    <property type="entry name" value="PAP2"/>
    <property type="match status" value="1"/>
</dbReference>
<dbReference type="SUPFAM" id="SSF48317">
    <property type="entry name" value="Acid phosphatase/Vanadium-dependent haloperoxidase"/>
    <property type="match status" value="1"/>
</dbReference>
<dbReference type="SMART" id="SM00014">
    <property type="entry name" value="acidPPc"/>
    <property type="match status" value="1"/>
</dbReference>
<feature type="domain" description="Phosphatidic acid phosphatase type 2/haloperoxidase" evidence="2">
    <location>
        <begin position="58"/>
        <end position="168"/>
    </location>
</feature>
<feature type="transmembrane region" description="Helical" evidence="1">
    <location>
        <begin position="32"/>
        <end position="51"/>
    </location>
</feature>
<dbReference type="Proteomes" id="UP001163115">
    <property type="component" value="Chromosome"/>
</dbReference>
<proteinExistence type="predicted"/>
<feature type="transmembrane region" description="Helical" evidence="1">
    <location>
        <begin position="58"/>
        <end position="77"/>
    </location>
</feature>
<sequence>MVEFITKIDWTVLYWIRDTFHCPALDFLMPKITWLGNSGFIWLLTAFVLLCTMRYRTYGITLLVGLMAGLLIGNLLLKNLIGRSRPNWIEDTITLLITNPTDYSFPSGHTLSSAISATILTMSNRKFGYIAIPLACLIAFSRLYLFVHFPSDVLGAALMGSLIGALVFIGIRRMMDKKYSMKS</sequence>
<evidence type="ECO:0000256" key="1">
    <source>
        <dbReference type="SAM" id="Phobius"/>
    </source>
</evidence>
<name>A0ABY7AAQ6_9FIRM</name>
<evidence type="ECO:0000259" key="2">
    <source>
        <dbReference type="SMART" id="SM00014"/>
    </source>
</evidence>
<gene>
    <name evidence="3" type="ORF">OW255_13640</name>
</gene>
<dbReference type="InterPro" id="IPR000326">
    <property type="entry name" value="PAP2/HPO"/>
</dbReference>
<dbReference type="RefSeq" id="WP_268114356.1">
    <property type="nucleotide sequence ID" value="NZ_CP113524.1"/>
</dbReference>
<dbReference type="CDD" id="cd03392">
    <property type="entry name" value="PAP2_like_2"/>
    <property type="match status" value="1"/>
</dbReference>
<evidence type="ECO:0000313" key="4">
    <source>
        <dbReference type="Proteomes" id="UP001163115"/>
    </source>
</evidence>
<keyword evidence="1" id="KW-0472">Membrane</keyword>
<dbReference type="EMBL" id="CP113524">
    <property type="protein sequence ID" value="WAJ22611.1"/>
    <property type="molecule type" value="Genomic_DNA"/>
</dbReference>
<keyword evidence="1" id="KW-0812">Transmembrane</keyword>
<protein>
    <submittedName>
        <fullName evidence="3">Phosphatase PAP2 family protein</fullName>
    </submittedName>
</protein>
<keyword evidence="4" id="KW-1185">Reference proteome</keyword>
<dbReference type="InterPro" id="IPR036938">
    <property type="entry name" value="PAP2/HPO_sf"/>
</dbReference>
<feature type="transmembrane region" description="Helical" evidence="1">
    <location>
        <begin position="153"/>
        <end position="171"/>
    </location>
</feature>
<reference evidence="3" key="1">
    <citation type="submission" date="2022-11" db="EMBL/GenBank/DDBJ databases">
        <title>Lacrimispora xylanolytica sy1, complete genome.</title>
        <authorList>
            <person name="Choi S."/>
        </authorList>
    </citation>
    <scope>NUCLEOTIDE SEQUENCE</scope>
    <source>
        <strain evidence="3">Sy1</strain>
    </source>
</reference>
<feature type="transmembrane region" description="Helical" evidence="1">
    <location>
        <begin position="127"/>
        <end position="147"/>
    </location>
</feature>